<feature type="transmembrane region" description="Helical" evidence="6">
    <location>
        <begin position="42"/>
        <end position="63"/>
    </location>
</feature>
<feature type="transmembrane region" description="Helical" evidence="6">
    <location>
        <begin position="285"/>
        <end position="315"/>
    </location>
</feature>
<comment type="subcellular location">
    <subcellularLocation>
        <location evidence="1">Cell membrane</location>
        <topology evidence="1">Multi-pass membrane protein</topology>
    </subcellularLocation>
</comment>
<dbReference type="InterPro" id="IPR020846">
    <property type="entry name" value="MFS_dom"/>
</dbReference>
<dbReference type="KEGG" id="swo:Swol_2172"/>
<feature type="transmembrane region" description="Helical" evidence="6">
    <location>
        <begin position="150"/>
        <end position="167"/>
    </location>
</feature>
<feature type="transmembrane region" description="Helical" evidence="6">
    <location>
        <begin position="173"/>
        <end position="195"/>
    </location>
</feature>
<keyword evidence="3 6" id="KW-0812">Transmembrane</keyword>
<feature type="transmembrane region" description="Helical" evidence="6">
    <location>
        <begin position="372"/>
        <end position="391"/>
    </location>
</feature>
<gene>
    <name evidence="8" type="ordered locus">Swol_2172</name>
</gene>
<keyword evidence="2" id="KW-0813">Transport</keyword>
<dbReference type="InterPro" id="IPR036259">
    <property type="entry name" value="MFS_trans_sf"/>
</dbReference>
<dbReference type="Gene3D" id="1.20.1250.20">
    <property type="entry name" value="MFS general substrate transporter like domains"/>
    <property type="match status" value="2"/>
</dbReference>
<reference evidence="9" key="1">
    <citation type="journal article" date="2010" name="Environ. Microbiol.">
        <title>The genome of Syntrophomonas wolfei: new insights into syntrophic metabolism and biohydrogen production.</title>
        <authorList>
            <person name="Sieber J.R."/>
            <person name="Sims D.R."/>
            <person name="Han C."/>
            <person name="Kim E."/>
            <person name="Lykidis A."/>
            <person name="Lapidus A.L."/>
            <person name="McDonnald E."/>
            <person name="Rohlin L."/>
            <person name="Culley D.E."/>
            <person name="Gunsalus R."/>
            <person name="McInerney M.J."/>
        </authorList>
    </citation>
    <scope>NUCLEOTIDE SEQUENCE [LARGE SCALE GENOMIC DNA]</scope>
    <source>
        <strain evidence="9">DSM 2245B / Goettingen</strain>
    </source>
</reference>
<evidence type="ECO:0000313" key="8">
    <source>
        <dbReference type="EMBL" id="ABI69463.1"/>
    </source>
</evidence>
<name>Q0AUZ1_SYNWW</name>
<evidence type="ECO:0000256" key="6">
    <source>
        <dbReference type="SAM" id="Phobius"/>
    </source>
</evidence>
<evidence type="ECO:0000256" key="1">
    <source>
        <dbReference type="ARBA" id="ARBA00004651"/>
    </source>
</evidence>
<protein>
    <recommendedName>
        <fullName evidence="7">Major facilitator superfamily (MFS) profile domain-containing protein</fullName>
    </recommendedName>
</protein>
<dbReference type="InterPro" id="IPR011701">
    <property type="entry name" value="MFS"/>
</dbReference>
<dbReference type="PANTHER" id="PTHR23518:SF2">
    <property type="entry name" value="MAJOR FACILITATOR SUPERFAMILY TRANSPORTER"/>
    <property type="match status" value="1"/>
</dbReference>
<organism evidence="8 9">
    <name type="scientific">Syntrophomonas wolfei subsp. wolfei (strain DSM 2245B / Goettingen)</name>
    <dbReference type="NCBI Taxonomy" id="335541"/>
    <lineage>
        <taxon>Bacteria</taxon>
        <taxon>Bacillati</taxon>
        <taxon>Bacillota</taxon>
        <taxon>Clostridia</taxon>
        <taxon>Eubacteriales</taxon>
        <taxon>Syntrophomonadaceae</taxon>
        <taxon>Syntrophomonas</taxon>
    </lineage>
</organism>
<dbReference type="AlphaFoldDB" id="Q0AUZ1"/>
<dbReference type="eggNOG" id="COG2814">
    <property type="taxonomic scope" value="Bacteria"/>
</dbReference>
<feature type="transmembrane region" description="Helical" evidence="6">
    <location>
        <begin position="251"/>
        <end position="273"/>
    </location>
</feature>
<accession>Q0AUZ1</accession>
<dbReference type="PANTHER" id="PTHR23518">
    <property type="entry name" value="C-METHYLTRANSFERASE"/>
    <property type="match status" value="1"/>
</dbReference>
<evidence type="ECO:0000256" key="3">
    <source>
        <dbReference type="ARBA" id="ARBA00022692"/>
    </source>
</evidence>
<evidence type="ECO:0000313" key="9">
    <source>
        <dbReference type="Proteomes" id="UP000001968"/>
    </source>
</evidence>
<feature type="transmembrane region" description="Helical" evidence="6">
    <location>
        <begin position="347"/>
        <end position="365"/>
    </location>
</feature>
<dbReference type="RefSeq" id="WP_011641554.1">
    <property type="nucleotide sequence ID" value="NC_008346.1"/>
</dbReference>
<evidence type="ECO:0000259" key="7">
    <source>
        <dbReference type="PROSITE" id="PS50850"/>
    </source>
</evidence>
<dbReference type="SUPFAM" id="SSF103473">
    <property type="entry name" value="MFS general substrate transporter"/>
    <property type="match status" value="1"/>
</dbReference>
<evidence type="ECO:0000256" key="4">
    <source>
        <dbReference type="ARBA" id="ARBA00022989"/>
    </source>
</evidence>
<dbReference type="HOGENOM" id="CLU_057835_0_0_9"/>
<feature type="transmembrane region" description="Helical" evidence="6">
    <location>
        <begin position="107"/>
        <end position="129"/>
    </location>
</feature>
<keyword evidence="9" id="KW-1185">Reference proteome</keyword>
<dbReference type="GO" id="GO:0022857">
    <property type="term" value="F:transmembrane transporter activity"/>
    <property type="evidence" value="ECO:0007669"/>
    <property type="project" value="InterPro"/>
</dbReference>
<feature type="transmembrane region" description="Helical" evidence="6">
    <location>
        <begin position="12"/>
        <end position="30"/>
    </location>
</feature>
<evidence type="ECO:0000256" key="5">
    <source>
        <dbReference type="ARBA" id="ARBA00023136"/>
    </source>
</evidence>
<dbReference type="Pfam" id="PF07690">
    <property type="entry name" value="MFS_1"/>
    <property type="match status" value="1"/>
</dbReference>
<dbReference type="STRING" id="335541.Swol_2172"/>
<feature type="domain" description="Major facilitator superfamily (MFS) profile" evidence="7">
    <location>
        <begin position="17"/>
        <end position="395"/>
    </location>
</feature>
<sequence>MDDIKKSLKNFFGINSSMISMLVMVILIGMGEKMAERFLPLYLIALGGSIYAVGFLNAMDNFLSAIYSFPGGYLAEKLGYKKSLMLFTVIALFGYAIVILIPRWQAVLVGCIFFISWTAISLPAIMSLVSRVMSKDKRTMGVTLHSLVRRIPMALGPIIGGLLIGAFGKVEGIRIAFCLAFVLGLLSLIVQYYFIEDSEEKQEAHLHARDIFSSFSPGLRSLLLSDILIRFAEQIPYAFVVLWVVEVNKISPFHFGILTTIEMITAVLVYIPVAYLADKYGKKPFVLITFVFFTLFPLVLYFSHSFAALAFAFVIRGLKEFGEPTRKALIMDLAPEDLKAATFGTYYLIRDVIVSLAALSSAWLWHISPGTNFITAFFCGLAGMLIFALWGKDLKSEVQQV</sequence>
<dbReference type="PROSITE" id="PS50850">
    <property type="entry name" value="MFS"/>
    <property type="match status" value="1"/>
</dbReference>
<dbReference type="EMBL" id="CP000448">
    <property type="protein sequence ID" value="ABI69463.1"/>
    <property type="molecule type" value="Genomic_DNA"/>
</dbReference>
<proteinExistence type="predicted"/>
<dbReference type="Proteomes" id="UP000001968">
    <property type="component" value="Chromosome"/>
</dbReference>
<feature type="transmembrane region" description="Helical" evidence="6">
    <location>
        <begin position="84"/>
        <end position="101"/>
    </location>
</feature>
<keyword evidence="5 6" id="KW-0472">Membrane</keyword>
<keyword evidence="4 6" id="KW-1133">Transmembrane helix</keyword>
<evidence type="ECO:0000256" key="2">
    <source>
        <dbReference type="ARBA" id="ARBA00022448"/>
    </source>
</evidence>
<dbReference type="GO" id="GO:0005886">
    <property type="term" value="C:plasma membrane"/>
    <property type="evidence" value="ECO:0007669"/>
    <property type="project" value="UniProtKB-SubCell"/>
</dbReference>